<dbReference type="EMBL" id="LR214939">
    <property type="protein sequence ID" value="VEU56259.1"/>
    <property type="molecule type" value="Genomic_DNA"/>
</dbReference>
<dbReference type="Gene3D" id="3.30.2010.10">
    <property type="entry name" value="Metalloproteases ('zincins'), catalytic domain"/>
    <property type="match status" value="1"/>
</dbReference>
<dbReference type="PANTHER" id="PTHR30399">
    <property type="entry name" value="UNCHARACTERIZED PROTEIN YGJP"/>
    <property type="match status" value="1"/>
</dbReference>
<dbReference type="CDD" id="cd07344">
    <property type="entry name" value="M48_yhfN_like"/>
    <property type="match status" value="1"/>
</dbReference>
<geneLocation type="plasmid" evidence="2">
    <name>2</name>
</geneLocation>
<evidence type="ECO:0000259" key="1">
    <source>
        <dbReference type="Pfam" id="PF01863"/>
    </source>
</evidence>
<feature type="domain" description="YgjP-like metallopeptidase" evidence="1">
    <location>
        <begin position="99"/>
        <end position="236"/>
    </location>
</feature>
<gene>
    <name evidence="2" type="ORF">NCTC10113_01161</name>
</gene>
<sequence>MQEKIHYFQVNNKLVPVQVIFDAKNNEMEMQKIRGFYILRISYENFNQNLDKVNDYVQKFIGGKAESSSWMSPGINLENRYFYFLSKRIYFQYSNFNKEISFEINDGKTFLACKNETKIGKTLHDWLQNELLKIVSEMINSNFLKFFLTENNLKNMQINIKHSKSYWGRNKAIDFNTKTYGLDFNIDLIMFDEKLIESVVFHELTHCIYRNHSKQFWNHLTNILPDIKLRNWYLNHKKFKYKTKNETNM</sequence>
<name>A0A448ZYA8_METSV</name>
<reference evidence="2" key="1">
    <citation type="submission" date="2019-01" db="EMBL/GenBank/DDBJ databases">
        <authorList>
            <consortium name="Pathogen Informatics"/>
        </authorList>
    </citation>
    <scope>NUCLEOTIDE SEQUENCE [LARGE SCALE GENOMIC DNA]</scope>
    <source>
        <strain evidence="2">NCTC10113</strain>
    </source>
</reference>
<dbReference type="AlphaFoldDB" id="A0A448ZYA8"/>
<organism evidence="2">
    <name type="scientific">Metamycoplasma salivarium</name>
    <name type="common">Mycoplasma salivarium</name>
    <dbReference type="NCBI Taxonomy" id="2124"/>
    <lineage>
        <taxon>Bacteria</taxon>
        <taxon>Bacillati</taxon>
        <taxon>Mycoplasmatota</taxon>
        <taxon>Mycoplasmoidales</taxon>
        <taxon>Metamycoplasmataceae</taxon>
        <taxon>Metamycoplasma</taxon>
    </lineage>
</organism>
<dbReference type="RefSeq" id="WP_129619864.1">
    <property type="nucleotide sequence ID" value="NZ_LR214938.2"/>
</dbReference>
<dbReference type="InterPro" id="IPR053136">
    <property type="entry name" value="UTP_pyrophosphatase-like"/>
</dbReference>
<evidence type="ECO:0000313" key="2">
    <source>
        <dbReference type="EMBL" id="VEU56259.1"/>
    </source>
</evidence>
<dbReference type="Pfam" id="PF01863">
    <property type="entry name" value="YgjP-like"/>
    <property type="match status" value="1"/>
</dbReference>
<keyword evidence="2" id="KW-0614">Plasmid</keyword>
<protein>
    <submittedName>
        <fullName evidence="2">Protein of uncharacterized function DUF45</fullName>
    </submittedName>
</protein>
<dbReference type="PANTHER" id="PTHR30399:SF1">
    <property type="entry name" value="UTP PYROPHOSPHATASE"/>
    <property type="match status" value="1"/>
</dbReference>
<proteinExistence type="predicted"/>
<accession>A0A448ZYA8</accession>
<dbReference type="InterPro" id="IPR002725">
    <property type="entry name" value="YgjP-like_metallopeptidase"/>
</dbReference>